<gene>
    <name evidence="3" type="ORF">FEG63_01285</name>
</gene>
<comment type="caution">
    <text evidence="3">The sequence shown here is derived from an EMBL/GenBank/DDBJ whole genome shotgun (WGS) entry which is preliminary data.</text>
</comment>
<dbReference type="SUPFAM" id="SSF53720">
    <property type="entry name" value="ALDH-like"/>
    <property type="match status" value="1"/>
</dbReference>
<sequence length="488" mass="52990">MSTQSAAESLSAPFFIRGSLVEGDQVTHRSRDLAADFHTPTLDLDIVVSSRSELPPLLNVGLEEIVDFLVETGQRLQLERNPHMRLCLDRVAATNPLPRRVVENLYLAAPHMLTRASLWSQVEANFADPNVLDGWVTRTDARGNKGAIRAFPPRMVHMLAGNAPAGCIASIAQGALVKAVNLFKMPSSDPFTTVAVLRTMAEIDATHPIVQSMSAVYWSGGDEAIERTIYRPQFFDKIVAWGGGPAIQNVIKYLGPGIQLVSFDPKSSISMIGRETFQDDAILADVVERVAADTTIFNQEACLASRFVFLEADAGQAERFCAALVQRLGVDRLFGSAVAPLPPADVRDEIDVMQAMGDEVKVFGRLDGRGIVLLSEEPVDFAPTNKTSNVVMVDSLDDAVRYVNVATQTIGVYPDDRKAQLRDRLASAGGQRVCRVGTANSHVDGGPHDAMYPLSRFVHWMGDDDISDTNSNCAVSSDSVARTDPIVL</sequence>
<protein>
    <recommendedName>
        <fullName evidence="2">Acyl-CoA reductase</fullName>
        <ecNumber evidence="2">1.2.1.50</ecNumber>
    </recommendedName>
</protein>
<organism evidence="3 4">
    <name type="scientific">Mycolicibacterium sphagni</name>
    <dbReference type="NCBI Taxonomy" id="1786"/>
    <lineage>
        <taxon>Bacteria</taxon>
        <taxon>Bacillati</taxon>
        <taxon>Actinomycetota</taxon>
        <taxon>Actinomycetes</taxon>
        <taxon>Mycobacteriales</taxon>
        <taxon>Mycobacteriaceae</taxon>
        <taxon>Mycolicibacterium</taxon>
    </lineage>
</organism>
<dbReference type="CDD" id="cd07080">
    <property type="entry name" value="ALDH_Acyl-CoA-Red_LuxC"/>
    <property type="match status" value="1"/>
</dbReference>
<evidence type="ECO:0000313" key="3">
    <source>
        <dbReference type="EMBL" id="NTY58183.1"/>
    </source>
</evidence>
<dbReference type="PIRSF" id="PIRSF009414">
    <property type="entry name" value="LuxC"/>
    <property type="match status" value="1"/>
</dbReference>
<dbReference type="InterPro" id="IPR008670">
    <property type="entry name" value="CoA_reduct_LuxC"/>
</dbReference>
<keyword evidence="1 2" id="KW-0521">NADP</keyword>
<proteinExistence type="inferred from homology"/>
<dbReference type="EMBL" id="VBSB01000002">
    <property type="protein sequence ID" value="NTY58183.1"/>
    <property type="molecule type" value="Genomic_DNA"/>
</dbReference>
<evidence type="ECO:0000256" key="2">
    <source>
        <dbReference type="PIRNR" id="PIRNR009414"/>
    </source>
</evidence>
<accession>A0ABX2JTL5</accession>
<dbReference type="InterPro" id="IPR016161">
    <property type="entry name" value="Ald_DH/histidinol_DH"/>
</dbReference>
<reference evidence="3 4" key="1">
    <citation type="submission" date="2019-05" db="EMBL/GenBank/DDBJ databases">
        <title>Mycolicibacterium sphagni ENV482 genome assembly.</title>
        <authorList>
            <person name="Chen W."/>
            <person name="Faulkner N.W."/>
            <person name="Hyman M.R."/>
        </authorList>
    </citation>
    <scope>NUCLEOTIDE SEQUENCE [LARGE SCALE GENOMIC DNA]</scope>
    <source>
        <strain evidence="3 4">ENV482</strain>
    </source>
</reference>
<keyword evidence="4" id="KW-1185">Reference proteome</keyword>
<evidence type="ECO:0000256" key="1">
    <source>
        <dbReference type="ARBA" id="ARBA00022857"/>
    </source>
</evidence>
<name>A0ABX2JTL5_9MYCO</name>
<comment type="catalytic activity">
    <reaction evidence="2">
        <text>a long-chain fatty aldehyde + NADP(+) + CoA = a long-chain fatty acyl-CoA + NADPH + H(+)</text>
        <dbReference type="Rhea" id="RHEA:15437"/>
        <dbReference type="ChEBI" id="CHEBI:15378"/>
        <dbReference type="ChEBI" id="CHEBI:17176"/>
        <dbReference type="ChEBI" id="CHEBI:57287"/>
        <dbReference type="ChEBI" id="CHEBI:57783"/>
        <dbReference type="ChEBI" id="CHEBI:58349"/>
        <dbReference type="ChEBI" id="CHEBI:83139"/>
        <dbReference type="EC" id="1.2.1.50"/>
    </reaction>
</comment>
<dbReference type="Pfam" id="PF05893">
    <property type="entry name" value="LuxC"/>
    <property type="match status" value="1"/>
</dbReference>
<keyword evidence="2" id="KW-0560">Oxidoreductase</keyword>
<evidence type="ECO:0000313" key="4">
    <source>
        <dbReference type="Proteomes" id="UP000708347"/>
    </source>
</evidence>
<dbReference type="EC" id="1.2.1.50" evidence="2"/>
<comment type="similarity">
    <text evidence="2">Belongs to the LuxC family.</text>
</comment>
<dbReference type="Proteomes" id="UP000708347">
    <property type="component" value="Unassembled WGS sequence"/>
</dbReference>
<dbReference type="RefSeq" id="WP_174396197.1">
    <property type="nucleotide sequence ID" value="NZ_VBSB01000002.1"/>
</dbReference>